<keyword evidence="7" id="KW-0833">Ubl conjugation pathway</keyword>
<comment type="similarity">
    <text evidence="11">Belongs to the RING-type zinc finger family. ATL subfamily.</text>
</comment>
<keyword evidence="12" id="KW-0863">Zinc-finger</keyword>
<reference evidence="15 16" key="1">
    <citation type="submission" date="2024-01" db="EMBL/GenBank/DDBJ databases">
        <authorList>
            <person name="Waweru B."/>
        </authorList>
    </citation>
    <scope>NUCLEOTIDE SEQUENCE [LARGE SCALE GENOMIC DNA]</scope>
</reference>
<keyword evidence="10 13" id="KW-0472">Membrane</keyword>
<dbReference type="PANTHER" id="PTHR46905">
    <property type="entry name" value="RING-H2 FINGER PROTEIN ATL78"/>
    <property type="match status" value="1"/>
</dbReference>
<dbReference type="GO" id="GO:0061630">
    <property type="term" value="F:ubiquitin protein ligase activity"/>
    <property type="evidence" value="ECO:0007669"/>
    <property type="project" value="UniProtKB-EC"/>
</dbReference>
<protein>
    <recommendedName>
        <fullName evidence="3">RING-type E3 ubiquitin transferase</fullName>
        <ecNumber evidence="3">2.3.2.27</ecNumber>
    </recommendedName>
</protein>
<dbReference type="Pfam" id="PF13639">
    <property type="entry name" value="zf-RING_2"/>
    <property type="match status" value="1"/>
</dbReference>
<evidence type="ECO:0000256" key="12">
    <source>
        <dbReference type="PROSITE-ProRule" id="PRU00175"/>
    </source>
</evidence>
<sequence length="197" mass="21441">MENSVLFRPHRLFLDTDSGMPPYSHGGRNSSDYSLENDADFESNMVIVLIALLCGLVFALAMNSIARYALRCGYRIGFEAPQEAASRLAAATTTTTTGLKKSALGQIPVVTYKSGLNIQDSDCPICLGELLEGEKVRVLPKCSHGFHVECIDKWLLLHSSCPLCRQALVLDRSTNSKYSDLEEANLPAQMPENGTGG</sequence>
<keyword evidence="6" id="KW-0479">Metal-binding</keyword>
<dbReference type="EC" id="2.3.2.27" evidence="3"/>
<evidence type="ECO:0000256" key="4">
    <source>
        <dbReference type="ARBA" id="ARBA00022679"/>
    </source>
</evidence>
<keyword evidence="8" id="KW-0862">Zinc</keyword>
<evidence type="ECO:0000313" key="15">
    <source>
        <dbReference type="EMBL" id="CAK7323495.1"/>
    </source>
</evidence>
<accession>A0AAV1QRP6</accession>
<feature type="domain" description="RING-type" evidence="14">
    <location>
        <begin position="123"/>
        <end position="165"/>
    </location>
</feature>
<evidence type="ECO:0000313" key="16">
    <source>
        <dbReference type="Proteomes" id="UP001314170"/>
    </source>
</evidence>
<evidence type="ECO:0000256" key="8">
    <source>
        <dbReference type="ARBA" id="ARBA00022833"/>
    </source>
</evidence>
<evidence type="ECO:0000259" key="14">
    <source>
        <dbReference type="PROSITE" id="PS50089"/>
    </source>
</evidence>
<dbReference type="EMBL" id="CAWUPB010000127">
    <property type="protein sequence ID" value="CAK7323495.1"/>
    <property type="molecule type" value="Genomic_DNA"/>
</dbReference>
<evidence type="ECO:0000256" key="9">
    <source>
        <dbReference type="ARBA" id="ARBA00022989"/>
    </source>
</evidence>
<dbReference type="SMART" id="SM01197">
    <property type="entry name" value="FANCL_C"/>
    <property type="match status" value="1"/>
</dbReference>
<evidence type="ECO:0000256" key="1">
    <source>
        <dbReference type="ARBA" id="ARBA00000900"/>
    </source>
</evidence>
<comment type="caution">
    <text evidence="15">The sequence shown here is derived from an EMBL/GenBank/DDBJ whole genome shotgun (WGS) entry which is preliminary data.</text>
</comment>
<keyword evidence="9 13" id="KW-1133">Transmembrane helix</keyword>
<proteinExistence type="inferred from homology"/>
<dbReference type="GO" id="GO:0008270">
    <property type="term" value="F:zinc ion binding"/>
    <property type="evidence" value="ECO:0007669"/>
    <property type="project" value="UniProtKB-KW"/>
</dbReference>
<keyword evidence="5 13" id="KW-0812">Transmembrane</keyword>
<dbReference type="GO" id="GO:0016020">
    <property type="term" value="C:membrane"/>
    <property type="evidence" value="ECO:0007669"/>
    <property type="project" value="UniProtKB-SubCell"/>
</dbReference>
<comment type="subcellular location">
    <subcellularLocation>
        <location evidence="2">Membrane</location>
        <topology evidence="2">Single-pass membrane protein</topology>
    </subcellularLocation>
</comment>
<evidence type="ECO:0000256" key="5">
    <source>
        <dbReference type="ARBA" id="ARBA00022692"/>
    </source>
</evidence>
<dbReference type="SMART" id="SM00184">
    <property type="entry name" value="RING"/>
    <property type="match status" value="1"/>
</dbReference>
<feature type="transmembrane region" description="Helical" evidence="13">
    <location>
        <begin position="45"/>
        <end position="66"/>
    </location>
</feature>
<evidence type="ECO:0000256" key="13">
    <source>
        <dbReference type="SAM" id="Phobius"/>
    </source>
</evidence>
<comment type="catalytic activity">
    <reaction evidence="1">
        <text>S-ubiquitinyl-[E2 ubiquitin-conjugating enzyme]-L-cysteine + [acceptor protein]-L-lysine = [E2 ubiquitin-conjugating enzyme]-L-cysteine + N(6)-ubiquitinyl-[acceptor protein]-L-lysine.</text>
        <dbReference type="EC" id="2.3.2.27"/>
    </reaction>
</comment>
<dbReference type="InterPro" id="IPR013083">
    <property type="entry name" value="Znf_RING/FYVE/PHD"/>
</dbReference>
<gene>
    <name evidence="15" type="ORF">DCAF_LOCUS1124</name>
</gene>
<name>A0AAV1QRP6_9ROSI</name>
<keyword evidence="4" id="KW-0808">Transferase</keyword>
<dbReference type="PANTHER" id="PTHR46905:SF21">
    <property type="entry name" value="RING-TYPE E3 UBIQUITIN TRANSFERASE"/>
    <property type="match status" value="1"/>
</dbReference>
<evidence type="ECO:0000256" key="7">
    <source>
        <dbReference type="ARBA" id="ARBA00022786"/>
    </source>
</evidence>
<dbReference type="PROSITE" id="PS50089">
    <property type="entry name" value="ZF_RING_2"/>
    <property type="match status" value="1"/>
</dbReference>
<dbReference type="SUPFAM" id="SSF57850">
    <property type="entry name" value="RING/U-box"/>
    <property type="match status" value="1"/>
</dbReference>
<evidence type="ECO:0000256" key="3">
    <source>
        <dbReference type="ARBA" id="ARBA00012483"/>
    </source>
</evidence>
<dbReference type="CDD" id="cd16461">
    <property type="entry name" value="RING-H2_EL5-like"/>
    <property type="match status" value="1"/>
</dbReference>
<evidence type="ECO:0000256" key="6">
    <source>
        <dbReference type="ARBA" id="ARBA00022723"/>
    </source>
</evidence>
<dbReference type="Gene3D" id="3.30.40.10">
    <property type="entry name" value="Zinc/RING finger domain, C3HC4 (zinc finger)"/>
    <property type="match status" value="1"/>
</dbReference>
<dbReference type="AlphaFoldDB" id="A0AAV1QRP6"/>
<evidence type="ECO:0000256" key="10">
    <source>
        <dbReference type="ARBA" id="ARBA00023136"/>
    </source>
</evidence>
<dbReference type="InterPro" id="IPR044602">
    <property type="entry name" value="ATL10/ATL72-79-like"/>
</dbReference>
<keyword evidence="16" id="KW-1185">Reference proteome</keyword>
<dbReference type="GO" id="GO:0016567">
    <property type="term" value="P:protein ubiquitination"/>
    <property type="evidence" value="ECO:0007669"/>
    <property type="project" value="InterPro"/>
</dbReference>
<organism evidence="15 16">
    <name type="scientific">Dovyalis caffra</name>
    <dbReference type="NCBI Taxonomy" id="77055"/>
    <lineage>
        <taxon>Eukaryota</taxon>
        <taxon>Viridiplantae</taxon>
        <taxon>Streptophyta</taxon>
        <taxon>Embryophyta</taxon>
        <taxon>Tracheophyta</taxon>
        <taxon>Spermatophyta</taxon>
        <taxon>Magnoliopsida</taxon>
        <taxon>eudicotyledons</taxon>
        <taxon>Gunneridae</taxon>
        <taxon>Pentapetalae</taxon>
        <taxon>rosids</taxon>
        <taxon>fabids</taxon>
        <taxon>Malpighiales</taxon>
        <taxon>Salicaceae</taxon>
        <taxon>Flacourtieae</taxon>
        <taxon>Dovyalis</taxon>
    </lineage>
</organism>
<evidence type="ECO:0000256" key="11">
    <source>
        <dbReference type="ARBA" id="ARBA00024209"/>
    </source>
</evidence>
<dbReference type="InterPro" id="IPR001841">
    <property type="entry name" value="Znf_RING"/>
</dbReference>
<dbReference type="Proteomes" id="UP001314170">
    <property type="component" value="Unassembled WGS sequence"/>
</dbReference>
<evidence type="ECO:0000256" key="2">
    <source>
        <dbReference type="ARBA" id="ARBA00004167"/>
    </source>
</evidence>